<dbReference type="Proteomes" id="UP000789920">
    <property type="component" value="Unassembled WGS sequence"/>
</dbReference>
<dbReference type="EMBL" id="CAJVQC010165858">
    <property type="protein sequence ID" value="CAG8849504.1"/>
    <property type="molecule type" value="Genomic_DNA"/>
</dbReference>
<proteinExistence type="predicted"/>
<gene>
    <name evidence="1" type="ORF">RPERSI_LOCUS35622</name>
</gene>
<accession>A0ACA9SUM4</accession>
<comment type="caution">
    <text evidence="1">The sequence shown here is derived from an EMBL/GenBank/DDBJ whole genome shotgun (WGS) entry which is preliminary data.</text>
</comment>
<evidence type="ECO:0000313" key="1">
    <source>
        <dbReference type="EMBL" id="CAG8849504.1"/>
    </source>
</evidence>
<name>A0ACA9SUM4_9GLOM</name>
<keyword evidence="2" id="KW-1185">Reference proteome</keyword>
<reference evidence="1" key="1">
    <citation type="submission" date="2021-06" db="EMBL/GenBank/DDBJ databases">
        <authorList>
            <person name="Kallberg Y."/>
            <person name="Tangrot J."/>
            <person name="Rosling A."/>
        </authorList>
    </citation>
    <scope>NUCLEOTIDE SEQUENCE</scope>
    <source>
        <strain evidence="1">MA461A</strain>
    </source>
</reference>
<feature type="non-terminal residue" evidence="1">
    <location>
        <position position="1"/>
    </location>
</feature>
<sequence>INAAVKKAIQESQLLFEDVLKKVLENLNIAKDIKEIKEAIDEIDNKDLKKIINEKTQSIENKIANIKIPDLPKPPEVDLSKILKEAQETR</sequence>
<protein>
    <submittedName>
        <fullName evidence="1">35021_t:CDS:1</fullName>
    </submittedName>
</protein>
<evidence type="ECO:0000313" key="2">
    <source>
        <dbReference type="Proteomes" id="UP000789920"/>
    </source>
</evidence>
<organism evidence="1 2">
    <name type="scientific">Racocetra persica</name>
    <dbReference type="NCBI Taxonomy" id="160502"/>
    <lineage>
        <taxon>Eukaryota</taxon>
        <taxon>Fungi</taxon>
        <taxon>Fungi incertae sedis</taxon>
        <taxon>Mucoromycota</taxon>
        <taxon>Glomeromycotina</taxon>
        <taxon>Glomeromycetes</taxon>
        <taxon>Diversisporales</taxon>
        <taxon>Gigasporaceae</taxon>
        <taxon>Racocetra</taxon>
    </lineage>
</organism>